<evidence type="ECO:0000259" key="2">
    <source>
        <dbReference type="Pfam" id="PF10708"/>
    </source>
</evidence>
<gene>
    <name evidence="3" type="ORF">AVDCRST_MAG10-3661</name>
</gene>
<dbReference type="AlphaFoldDB" id="A0A6J4JDK4"/>
<feature type="compositionally biased region" description="Basic and acidic residues" evidence="1">
    <location>
        <begin position="17"/>
        <end position="42"/>
    </location>
</feature>
<dbReference type="InterPro" id="IPR025659">
    <property type="entry name" value="Tubby-like_C"/>
</dbReference>
<evidence type="ECO:0000256" key="1">
    <source>
        <dbReference type="SAM" id="MobiDB-lite"/>
    </source>
</evidence>
<protein>
    <recommendedName>
        <fullName evidence="2">DUF2510 domain-containing protein</fullName>
    </recommendedName>
</protein>
<dbReference type="PANTHER" id="PTHR23248:SF9">
    <property type="entry name" value="PHOSPHOLIPID SCRAMBLASE"/>
    <property type="match status" value="1"/>
</dbReference>
<sequence length="280" mass="30452">MSDPREPAAPDWYPDPFGRHEKRYYDGGEWTDRVSSHGRESVDAPTGDGRIPTVNRSTEKIRDDVQRAGGVDGGFGAGAGGGTIFTEPVLVVNQKAKVIELNNEYAIFDQGGNQVGAVRQVGQSTAKKLMRLVSSLDQFMTHKLQIVDMTGTPLLALTRPAKVVKSRIVVEDAEGLELGQIVQENMVGKINFGLHADGRKVGAIKAENWRAWNFSITDEGGTEVARITKTWEGVAKTLFTTADNFVVHIHRPLDEPLRSLVVASALGVDTALKQDSRGFG</sequence>
<dbReference type="InterPro" id="IPR038595">
    <property type="entry name" value="LOR_sf"/>
</dbReference>
<evidence type="ECO:0000313" key="3">
    <source>
        <dbReference type="EMBL" id="CAA9277235.1"/>
    </source>
</evidence>
<name>A0A6J4JDK4_9ACTN</name>
<dbReference type="InterPro" id="IPR018929">
    <property type="entry name" value="DUF2510"/>
</dbReference>
<dbReference type="PANTHER" id="PTHR23248">
    <property type="entry name" value="PHOSPHOLIPID SCRAMBLASE-RELATED"/>
    <property type="match status" value="1"/>
</dbReference>
<feature type="region of interest" description="Disordered" evidence="1">
    <location>
        <begin position="1"/>
        <end position="54"/>
    </location>
</feature>
<reference evidence="3" key="1">
    <citation type="submission" date="2020-02" db="EMBL/GenBank/DDBJ databases">
        <authorList>
            <person name="Meier V. D."/>
        </authorList>
    </citation>
    <scope>NUCLEOTIDE SEQUENCE</scope>
    <source>
        <strain evidence="3">AVDCRST_MAG10</strain>
    </source>
</reference>
<dbReference type="Pfam" id="PF10708">
    <property type="entry name" value="DUF2510"/>
    <property type="match status" value="1"/>
</dbReference>
<dbReference type="GO" id="GO:0017128">
    <property type="term" value="F:phospholipid scramblase activity"/>
    <property type="evidence" value="ECO:0007669"/>
    <property type="project" value="InterPro"/>
</dbReference>
<dbReference type="GO" id="GO:0005886">
    <property type="term" value="C:plasma membrane"/>
    <property type="evidence" value="ECO:0007669"/>
    <property type="project" value="TreeGrafter"/>
</dbReference>
<organism evidence="3">
    <name type="scientific">uncultured Acidimicrobiales bacterium</name>
    <dbReference type="NCBI Taxonomy" id="310071"/>
    <lineage>
        <taxon>Bacteria</taxon>
        <taxon>Bacillati</taxon>
        <taxon>Actinomycetota</taxon>
        <taxon>Acidimicrobiia</taxon>
        <taxon>Acidimicrobiales</taxon>
        <taxon>environmental samples</taxon>
    </lineage>
</organism>
<dbReference type="Pfam" id="PF03803">
    <property type="entry name" value="Scramblase"/>
    <property type="match status" value="1"/>
</dbReference>
<feature type="domain" description="DUF2510" evidence="2">
    <location>
        <begin position="12"/>
        <end position="37"/>
    </location>
</feature>
<dbReference type="InterPro" id="IPR005552">
    <property type="entry name" value="Scramblase"/>
</dbReference>
<dbReference type="EMBL" id="CADCTB010000220">
    <property type="protein sequence ID" value="CAA9277235.1"/>
    <property type="molecule type" value="Genomic_DNA"/>
</dbReference>
<accession>A0A6J4JDK4</accession>
<proteinExistence type="predicted"/>
<dbReference type="Gene3D" id="2.40.160.200">
    <property type="entry name" value="LURP1-related"/>
    <property type="match status" value="1"/>
</dbReference>
<dbReference type="SUPFAM" id="SSF54518">
    <property type="entry name" value="Tubby C-terminal domain-like"/>
    <property type="match status" value="1"/>
</dbReference>